<dbReference type="GO" id="GO:0020037">
    <property type="term" value="F:heme binding"/>
    <property type="evidence" value="ECO:0007669"/>
    <property type="project" value="InterPro"/>
</dbReference>
<protein>
    <recommendedName>
        <fullName evidence="2">catalase</fullName>
        <ecNumber evidence="2">1.11.1.6</ecNumber>
    </recommendedName>
</protein>
<dbReference type="EC" id="1.11.1.6" evidence="2"/>
<dbReference type="Proteomes" id="UP001159364">
    <property type="component" value="Linkage Group LG05"/>
</dbReference>
<keyword evidence="5" id="KW-1185">Reference proteome</keyword>
<evidence type="ECO:0000256" key="2">
    <source>
        <dbReference type="ARBA" id="ARBA00012314"/>
    </source>
</evidence>
<dbReference type="PROSITE" id="PS51402">
    <property type="entry name" value="CATALASE_3"/>
    <property type="match status" value="1"/>
</dbReference>
<comment type="cofactor">
    <cofactor evidence="1">
        <name>heme</name>
        <dbReference type="ChEBI" id="CHEBI:30413"/>
    </cofactor>
</comment>
<dbReference type="InterPro" id="IPR011614">
    <property type="entry name" value="Catalase_core"/>
</dbReference>
<dbReference type="EMBL" id="JAIWQS010000005">
    <property type="protein sequence ID" value="KAJ8765520.1"/>
    <property type="molecule type" value="Genomic_DNA"/>
</dbReference>
<dbReference type="GO" id="GO:0005886">
    <property type="term" value="C:plasma membrane"/>
    <property type="evidence" value="ECO:0007669"/>
    <property type="project" value="TreeGrafter"/>
</dbReference>
<organism evidence="4 5">
    <name type="scientific">Erythroxylum novogranatense</name>
    <dbReference type="NCBI Taxonomy" id="1862640"/>
    <lineage>
        <taxon>Eukaryota</taxon>
        <taxon>Viridiplantae</taxon>
        <taxon>Streptophyta</taxon>
        <taxon>Embryophyta</taxon>
        <taxon>Tracheophyta</taxon>
        <taxon>Spermatophyta</taxon>
        <taxon>Magnoliopsida</taxon>
        <taxon>eudicotyledons</taxon>
        <taxon>Gunneridae</taxon>
        <taxon>Pentapetalae</taxon>
        <taxon>rosids</taxon>
        <taxon>fabids</taxon>
        <taxon>Malpighiales</taxon>
        <taxon>Erythroxylaceae</taxon>
        <taxon>Erythroxylum</taxon>
    </lineage>
</organism>
<feature type="domain" description="Catalase core" evidence="3">
    <location>
        <begin position="21"/>
        <end position="187"/>
    </location>
</feature>
<dbReference type="SUPFAM" id="SSF56634">
    <property type="entry name" value="Heme-dependent catalase-like"/>
    <property type="match status" value="1"/>
</dbReference>
<dbReference type="PRINTS" id="PR00067">
    <property type="entry name" value="CATALASE"/>
</dbReference>
<evidence type="ECO:0000259" key="3">
    <source>
        <dbReference type="SMART" id="SM01060"/>
    </source>
</evidence>
<dbReference type="Pfam" id="PF00199">
    <property type="entry name" value="Catalase"/>
    <property type="match status" value="1"/>
</dbReference>
<dbReference type="GO" id="GO:0004096">
    <property type="term" value="F:catalase activity"/>
    <property type="evidence" value="ECO:0007669"/>
    <property type="project" value="UniProtKB-EC"/>
</dbReference>
<name>A0AAV8TFB6_9ROSI</name>
<dbReference type="GO" id="GO:0042542">
    <property type="term" value="P:response to hydrogen peroxide"/>
    <property type="evidence" value="ECO:0007669"/>
    <property type="project" value="TreeGrafter"/>
</dbReference>
<reference evidence="4 5" key="1">
    <citation type="submission" date="2021-09" db="EMBL/GenBank/DDBJ databases">
        <title>Genomic insights and catalytic innovation underlie evolution of tropane alkaloids biosynthesis.</title>
        <authorList>
            <person name="Wang Y.-J."/>
            <person name="Tian T."/>
            <person name="Huang J.-P."/>
            <person name="Huang S.-X."/>
        </authorList>
    </citation>
    <scope>NUCLEOTIDE SEQUENCE [LARGE SCALE GENOMIC DNA]</scope>
    <source>
        <strain evidence="4">KIB-2018</strain>
        <tissue evidence="4">Leaf</tissue>
    </source>
</reference>
<evidence type="ECO:0000256" key="1">
    <source>
        <dbReference type="ARBA" id="ARBA00001971"/>
    </source>
</evidence>
<dbReference type="GO" id="GO:0005777">
    <property type="term" value="C:peroxisome"/>
    <property type="evidence" value="ECO:0007669"/>
    <property type="project" value="TreeGrafter"/>
</dbReference>
<gene>
    <name evidence="4" type="ORF">K2173_014642</name>
</gene>
<comment type="caution">
    <text evidence="4">The sequence shown here is derived from an EMBL/GenBank/DDBJ whole genome shotgun (WGS) entry which is preliminary data.</text>
</comment>
<dbReference type="SMART" id="SM01060">
    <property type="entry name" value="Catalase"/>
    <property type="match status" value="1"/>
</dbReference>
<proteinExistence type="predicted"/>
<evidence type="ECO:0000313" key="4">
    <source>
        <dbReference type="EMBL" id="KAJ8765520.1"/>
    </source>
</evidence>
<dbReference type="InterPro" id="IPR018028">
    <property type="entry name" value="Catalase"/>
</dbReference>
<dbReference type="PANTHER" id="PTHR11465:SF23">
    <property type="entry name" value="CATALASE-2"/>
    <property type="match status" value="1"/>
</dbReference>
<dbReference type="AlphaFoldDB" id="A0AAV8TFB6"/>
<dbReference type="InterPro" id="IPR020835">
    <property type="entry name" value="Catalase_sf"/>
</dbReference>
<dbReference type="Gene3D" id="2.40.180.10">
    <property type="entry name" value="Catalase core domain"/>
    <property type="match status" value="1"/>
</dbReference>
<accession>A0AAV8TFB6</accession>
<dbReference type="GO" id="GO:0042744">
    <property type="term" value="P:hydrogen peroxide catabolic process"/>
    <property type="evidence" value="ECO:0007669"/>
    <property type="project" value="TreeGrafter"/>
</dbReference>
<sequence length="192" mass="21858">MKILEPCLHRPSSAYNSPYWTTNVGAPVWNNNSSLLVTHDIFQLTCADFLRAPGVQTPVIVRFSTVIHERGSPETLRDPRGFAVKFTPKRSVLLGCFKWFKGNFDLVGNNFPVFFNRDAMKFQTRFMPLTLIPSLTSRRCGGFWITSLTILKVCTPSPSFSMIGVFLRITDIWKAPVFTAIRLLIKPGKYYM</sequence>
<dbReference type="PANTHER" id="PTHR11465">
    <property type="entry name" value="CATALASE"/>
    <property type="match status" value="1"/>
</dbReference>
<evidence type="ECO:0000313" key="5">
    <source>
        <dbReference type="Proteomes" id="UP001159364"/>
    </source>
</evidence>